<evidence type="ECO:0000256" key="2">
    <source>
        <dbReference type="SAM" id="SignalP"/>
    </source>
</evidence>
<feature type="region of interest" description="Disordered" evidence="1">
    <location>
        <begin position="296"/>
        <end position="429"/>
    </location>
</feature>
<feature type="signal peptide" evidence="2">
    <location>
        <begin position="1"/>
        <end position="28"/>
    </location>
</feature>
<feature type="compositionally biased region" description="Polar residues" evidence="1">
    <location>
        <begin position="776"/>
        <end position="788"/>
    </location>
</feature>
<feature type="compositionally biased region" description="Polar residues" evidence="1">
    <location>
        <begin position="213"/>
        <end position="226"/>
    </location>
</feature>
<sequence>MVLSSGTAWSCSLALVALVLVVATSASASDYPGVIELVGYSNRRARAYFQEEEPKTKPSPPSAKTRADIETVKRNIRKYDRLLELDTKNLPEQQKDMLARIVERVARLKESLDIEEQQFSQQEATSTRSTSTSTSSSSTSTTQQQQTEAETEQEQAEEQSTLPPTGSTETETDPTLLLDETTLLELQHTMNEQAALQAAVTQQTTLMKDLPTTTDFSQESAGTGTSDHNEEEETGETTSANLTTQPEMSQETDDSQSQEEDQAAASTTSDEALTDATDPDDQFVAARSNNNIAAITAADADPSSSSSTTTTATNAGSQQRTLTTMGKLKHRQATKRPFGHKVTTALKRGAQRPSSNSAAAASAAAASKPPSGSTTQKQKLSTNAAYQQKQQTKPLQTKVTPSIGASSLAPSSSSALPSATTNSANPGLPIEQLYTRTPQANIPLAAAAAAAAASSSAAAAGGAAAASTYSTQQQDSLVYDGHVNASALIDSLSTNAREEYYQQKLGSAVNNKDNKKTATAKPTKYHYYPHNQHIYLLPECAIQQVCNAVYVRLNYTQPLCACPSRYRDPCSASLNEDDQHTTKLVGDNKKKAITLAKTCEATTEMRECRSPKDWSLLALQNTRTGKSHYLVICRCPDHFKMEGPMAHDQPTYASVPGIRVFGMMCVKPGYSIRKPSSQPPKRYQLQKPFYRPSVGGSSSIGGQKDSYGRPIYGSGSSGSSSSGGSPISSNYQPQDQQSFQNGGPSSSYQYLNRPESTHSTHSSHSSSSANFRPDQFSINNFPGSNYGRNNERRGDLAPIEAIGSGTGAGTGTEEQPGSSTPASEEARTTLQAQEQQQQLEQELEQESEPAAASPVTTLPEPALEGSTRIRRSLADTMDLDLEPEFPWDRVVEFQQSIVWD</sequence>
<feature type="compositionally biased region" description="Low complexity" evidence="1">
    <location>
        <begin position="296"/>
        <end position="315"/>
    </location>
</feature>
<feature type="region of interest" description="Disordered" evidence="1">
    <location>
        <begin position="115"/>
        <end position="174"/>
    </location>
</feature>
<evidence type="ECO:0000256" key="1">
    <source>
        <dbReference type="SAM" id="MobiDB-lite"/>
    </source>
</evidence>
<dbReference type="RefSeq" id="XP_033240337.1">
    <property type="nucleotide sequence ID" value="XM_033384446.1"/>
</dbReference>
<feature type="region of interest" description="Disordered" evidence="1">
    <location>
        <begin position="213"/>
        <end position="281"/>
    </location>
</feature>
<dbReference type="FunFam" id="2.20.20.160:FF:000002">
    <property type="entry name" value="Doublesex cognate 73A"/>
    <property type="match status" value="1"/>
</dbReference>
<accession>A0A6I8WAP3</accession>
<feature type="compositionally biased region" description="Polar residues" evidence="1">
    <location>
        <begin position="730"/>
        <end position="750"/>
    </location>
</feature>
<dbReference type="Proteomes" id="UP000001819">
    <property type="component" value="Chromosome X"/>
</dbReference>
<evidence type="ECO:0000313" key="3">
    <source>
        <dbReference type="Proteomes" id="UP000001819"/>
    </source>
</evidence>
<feature type="compositionally biased region" description="Polar residues" evidence="1">
    <location>
        <begin position="370"/>
        <end position="386"/>
    </location>
</feature>
<feature type="compositionally biased region" description="Polar residues" evidence="1">
    <location>
        <begin position="236"/>
        <end position="249"/>
    </location>
</feature>
<proteinExistence type="predicted"/>
<dbReference type="AlphaFoldDB" id="A0A6I8WAP3"/>
<evidence type="ECO:0000313" key="4">
    <source>
        <dbReference type="RefSeq" id="XP_033240337.1"/>
    </source>
</evidence>
<feature type="compositionally biased region" description="Low complexity" evidence="1">
    <location>
        <begin position="708"/>
        <end position="729"/>
    </location>
</feature>
<name>A0A6I8WAP3_DROPS</name>
<gene>
    <name evidence="4" type="primary">dsx-c73A</name>
</gene>
<feature type="compositionally biased region" description="Low complexity" evidence="1">
    <location>
        <begin position="828"/>
        <end position="840"/>
    </location>
</feature>
<dbReference type="Gene3D" id="2.20.20.160">
    <property type="match status" value="1"/>
</dbReference>
<feature type="chain" id="PRO_5026074168" evidence="2">
    <location>
        <begin position="29"/>
        <end position="900"/>
    </location>
</feature>
<keyword evidence="3" id="KW-1185">Reference proteome</keyword>
<feature type="compositionally biased region" description="Low complexity" evidence="1">
    <location>
        <begin position="757"/>
        <end position="768"/>
    </location>
</feature>
<dbReference type="KEGG" id="dpo:117185017"/>
<reference evidence="4" key="1">
    <citation type="submission" date="2025-08" db="UniProtKB">
        <authorList>
            <consortium name="RefSeq"/>
        </authorList>
    </citation>
    <scope>IDENTIFICATION</scope>
    <source>
        <strain evidence="4">MV-25-SWS-2005</strain>
        <tissue evidence="4">Whole body</tissue>
    </source>
</reference>
<keyword evidence="2" id="KW-0732">Signal</keyword>
<feature type="compositionally biased region" description="Low complexity" evidence="1">
    <location>
        <begin position="354"/>
        <end position="367"/>
    </location>
</feature>
<organism evidence="3 4">
    <name type="scientific">Drosophila pseudoobscura pseudoobscura</name>
    <name type="common">Fruit fly</name>
    <dbReference type="NCBI Taxonomy" id="46245"/>
    <lineage>
        <taxon>Eukaryota</taxon>
        <taxon>Metazoa</taxon>
        <taxon>Ecdysozoa</taxon>
        <taxon>Arthropoda</taxon>
        <taxon>Hexapoda</taxon>
        <taxon>Insecta</taxon>
        <taxon>Pterygota</taxon>
        <taxon>Neoptera</taxon>
        <taxon>Endopterygota</taxon>
        <taxon>Diptera</taxon>
        <taxon>Brachycera</taxon>
        <taxon>Muscomorpha</taxon>
        <taxon>Ephydroidea</taxon>
        <taxon>Drosophilidae</taxon>
        <taxon>Drosophila</taxon>
        <taxon>Sophophora</taxon>
    </lineage>
</organism>
<dbReference type="InParanoid" id="A0A6I8WAP3"/>
<feature type="compositionally biased region" description="Basic residues" evidence="1">
    <location>
        <begin position="327"/>
        <end position="339"/>
    </location>
</feature>
<feature type="compositionally biased region" description="Low complexity" evidence="1">
    <location>
        <begin position="387"/>
        <end position="425"/>
    </location>
</feature>
<protein>
    <submittedName>
        <fullName evidence="4">Uncharacterized protein PB18E9.04c</fullName>
    </submittedName>
</protein>
<feature type="region of interest" description="Disordered" evidence="1">
    <location>
        <begin position="688"/>
        <end position="868"/>
    </location>
</feature>
<feature type="compositionally biased region" description="Low complexity" evidence="1">
    <location>
        <begin position="120"/>
        <end position="148"/>
    </location>
</feature>
<feature type="compositionally biased region" description="Acidic residues" evidence="1">
    <location>
        <begin position="250"/>
        <end position="262"/>
    </location>
</feature>